<dbReference type="eggNOG" id="COG1280">
    <property type="taxonomic scope" value="Bacteria"/>
</dbReference>
<keyword evidence="6 7" id="KW-0472">Membrane</keyword>
<evidence type="ECO:0000256" key="6">
    <source>
        <dbReference type="ARBA" id="ARBA00023136"/>
    </source>
</evidence>
<dbReference type="KEGG" id="eec:EcWSU1_00869"/>
<feature type="transmembrane region" description="Helical" evidence="7">
    <location>
        <begin position="20"/>
        <end position="43"/>
    </location>
</feature>
<keyword evidence="3 7" id="KW-0812">Transmembrane</keyword>
<dbReference type="HOGENOM" id="CLU_079569_3_0_6"/>
<dbReference type="PANTHER" id="PTHR30086:SF20">
    <property type="entry name" value="ARGININE EXPORTER PROTEIN ARGO-RELATED"/>
    <property type="match status" value="1"/>
</dbReference>
<evidence type="ECO:0000256" key="5">
    <source>
        <dbReference type="ARBA" id="ARBA00022989"/>
    </source>
</evidence>
<dbReference type="PIRSF" id="PIRSF006324">
    <property type="entry name" value="LeuE"/>
    <property type="match status" value="1"/>
</dbReference>
<dbReference type="GO" id="GO:0005886">
    <property type="term" value="C:plasma membrane"/>
    <property type="evidence" value="ECO:0007669"/>
    <property type="project" value="UniProtKB-SubCell"/>
</dbReference>
<name>G8LP49_9ENTR</name>
<feature type="transmembrane region" description="Helical" evidence="7">
    <location>
        <begin position="89"/>
        <end position="107"/>
    </location>
</feature>
<evidence type="ECO:0000256" key="1">
    <source>
        <dbReference type="ARBA" id="ARBA00004651"/>
    </source>
</evidence>
<proteinExistence type="predicted"/>
<feature type="transmembrane region" description="Helical" evidence="7">
    <location>
        <begin position="159"/>
        <end position="187"/>
    </location>
</feature>
<dbReference type="EMBL" id="CP002886">
    <property type="protein sequence ID" value="AEW72309.1"/>
    <property type="molecule type" value="Genomic_DNA"/>
</dbReference>
<evidence type="ECO:0000256" key="2">
    <source>
        <dbReference type="ARBA" id="ARBA00022475"/>
    </source>
</evidence>
<evidence type="ECO:0000256" key="4">
    <source>
        <dbReference type="ARBA" id="ARBA00022970"/>
    </source>
</evidence>
<dbReference type="InterPro" id="IPR001123">
    <property type="entry name" value="LeuE-type"/>
</dbReference>
<protein>
    <submittedName>
        <fullName evidence="8">YrhP</fullName>
    </submittedName>
</protein>
<gene>
    <name evidence="8" type="primary">yrhP</name>
    <name evidence="8" type="ORF">EcWSU1_00869</name>
</gene>
<keyword evidence="2" id="KW-1003">Cell membrane</keyword>
<keyword evidence="4" id="KW-0813">Transport</keyword>
<evidence type="ECO:0000256" key="7">
    <source>
        <dbReference type="SAM" id="Phobius"/>
    </source>
</evidence>
<accession>G8LP49</accession>
<dbReference type="Pfam" id="PF01810">
    <property type="entry name" value="LysE"/>
    <property type="match status" value="1"/>
</dbReference>
<comment type="subcellular location">
    <subcellularLocation>
        <location evidence="1">Cell membrane</location>
        <topology evidence="1">Multi-pass membrane protein</topology>
    </subcellularLocation>
</comment>
<evidence type="ECO:0000313" key="9">
    <source>
        <dbReference type="Proteomes" id="UP000007838"/>
    </source>
</evidence>
<dbReference type="Proteomes" id="UP000007838">
    <property type="component" value="Chromosome"/>
</dbReference>
<organism evidence="8 9">
    <name type="scientific">Enterobacter ludwigii</name>
    <dbReference type="NCBI Taxonomy" id="299767"/>
    <lineage>
        <taxon>Bacteria</taxon>
        <taxon>Pseudomonadati</taxon>
        <taxon>Pseudomonadota</taxon>
        <taxon>Gammaproteobacteria</taxon>
        <taxon>Enterobacterales</taxon>
        <taxon>Enterobacteriaceae</taxon>
        <taxon>Enterobacter</taxon>
        <taxon>Enterobacter cloacae complex</taxon>
    </lineage>
</organism>
<dbReference type="PANTHER" id="PTHR30086">
    <property type="entry name" value="ARGININE EXPORTER PROTEIN ARGO"/>
    <property type="match status" value="1"/>
</dbReference>
<sequence length="220" mass="23956">MLTFQYALCFRSSTMTVTDALLAYTLAATLLTLTPGLDTALILRTAAADGSKKAIHVALGIDTGCFIWGALVAFGLGALLAVSEFAYSFLKWCGAFYLCWLGLQLLLRPRQQFSLSSDGNARSSNGFLRGMLGNVLNPKMGIFYVSFLPQFIPAGHSPFVWTFLLVSIHVLIGTLWSLTLIIATGYAAEVLKKPAVVKWMDRTTGVVFLLFAARLAMSKR</sequence>
<dbReference type="GO" id="GO:0015171">
    <property type="term" value="F:amino acid transmembrane transporter activity"/>
    <property type="evidence" value="ECO:0007669"/>
    <property type="project" value="TreeGrafter"/>
</dbReference>
<keyword evidence="4" id="KW-0029">Amino-acid transport</keyword>
<reference evidence="8 9" key="1">
    <citation type="journal article" date="2011" name="Stand. Genomic Sci.">
        <title>Complete genome of the onion pathogen Enterobacter cloacae EcWSU1.</title>
        <authorList>
            <person name="Humann J.L."/>
            <person name="Wildung M."/>
            <person name="Cheng C.H."/>
            <person name="Lee T."/>
            <person name="Stewart J.E."/>
            <person name="Drew J.C."/>
            <person name="Triplett E.W."/>
            <person name="Main D."/>
            <person name="Schroeder B.K."/>
        </authorList>
    </citation>
    <scope>NUCLEOTIDE SEQUENCE [LARGE SCALE GENOMIC DNA]</scope>
    <source>
        <strain evidence="8 9">EcWSU1</strain>
    </source>
</reference>
<evidence type="ECO:0000313" key="8">
    <source>
        <dbReference type="EMBL" id="AEW72309.1"/>
    </source>
</evidence>
<evidence type="ECO:0000256" key="3">
    <source>
        <dbReference type="ARBA" id="ARBA00022692"/>
    </source>
</evidence>
<feature type="transmembrane region" description="Helical" evidence="7">
    <location>
        <begin position="55"/>
        <end position="83"/>
    </location>
</feature>
<dbReference type="AlphaFoldDB" id="G8LP49"/>
<keyword evidence="5 7" id="KW-1133">Transmembrane helix</keyword>